<dbReference type="EMBL" id="CALNXI010000311">
    <property type="protein sequence ID" value="CAH3024615.1"/>
    <property type="molecule type" value="Genomic_DNA"/>
</dbReference>
<dbReference type="InterPro" id="IPR027417">
    <property type="entry name" value="P-loop_NTPase"/>
</dbReference>
<name>A0ABN8MC51_9CNID</name>
<keyword evidence="2" id="KW-1185">Reference proteome</keyword>
<evidence type="ECO:0008006" key="3">
    <source>
        <dbReference type="Google" id="ProtNLM"/>
    </source>
</evidence>
<accession>A0ABN8MC51</accession>
<evidence type="ECO:0000313" key="1">
    <source>
        <dbReference type="EMBL" id="CAH3024615.1"/>
    </source>
</evidence>
<evidence type="ECO:0000313" key="2">
    <source>
        <dbReference type="Proteomes" id="UP001159427"/>
    </source>
</evidence>
<gene>
    <name evidence="1" type="ORF">PEVE_00023476</name>
</gene>
<organism evidence="1 2">
    <name type="scientific">Porites evermanni</name>
    <dbReference type="NCBI Taxonomy" id="104178"/>
    <lineage>
        <taxon>Eukaryota</taxon>
        <taxon>Metazoa</taxon>
        <taxon>Cnidaria</taxon>
        <taxon>Anthozoa</taxon>
        <taxon>Hexacorallia</taxon>
        <taxon>Scleractinia</taxon>
        <taxon>Fungiina</taxon>
        <taxon>Poritidae</taxon>
        <taxon>Porites</taxon>
    </lineage>
</organism>
<protein>
    <recommendedName>
        <fullName evidence="3">DEAD/DEAH box helicase domain-containing protein</fullName>
    </recommendedName>
</protein>
<sequence>MGAFLSLTEQQKKALFAALSRKDVFTILSAGHGKYIIFLSLPDVCKYLSLRGYSYPRHAIILVVCPLKSLVDSHIRELRNRGVSATSLSSPDVDGQNLVSRCIYHFLFQYCHSIK</sequence>
<dbReference type="Gene3D" id="3.40.50.300">
    <property type="entry name" value="P-loop containing nucleotide triphosphate hydrolases"/>
    <property type="match status" value="1"/>
</dbReference>
<dbReference type="Proteomes" id="UP001159427">
    <property type="component" value="Unassembled WGS sequence"/>
</dbReference>
<comment type="caution">
    <text evidence="1">The sequence shown here is derived from an EMBL/GenBank/DDBJ whole genome shotgun (WGS) entry which is preliminary data.</text>
</comment>
<reference evidence="1 2" key="1">
    <citation type="submission" date="2022-05" db="EMBL/GenBank/DDBJ databases">
        <authorList>
            <consortium name="Genoscope - CEA"/>
            <person name="William W."/>
        </authorList>
    </citation>
    <scope>NUCLEOTIDE SEQUENCE [LARGE SCALE GENOMIC DNA]</scope>
</reference>
<dbReference type="SUPFAM" id="SSF52540">
    <property type="entry name" value="P-loop containing nucleoside triphosphate hydrolases"/>
    <property type="match status" value="1"/>
</dbReference>
<proteinExistence type="predicted"/>